<dbReference type="Proteomes" id="UP000287188">
    <property type="component" value="Unassembled WGS sequence"/>
</dbReference>
<dbReference type="Pfam" id="PF22767">
    <property type="entry name" value="ThcOx"/>
    <property type="match status" value="1"/>
</dbReference>
<sequence>MGLITTSTHIFYCLTEGTEMREEGDNLVVHSPFFQITISRLSPGLHDVLRRLEHTPCSMQWINEAIYAAHEESQLTTFYRYISSLLRHQMVHICVGRTADTMPLASLYPMSISFQHQWINIKVEQVYRMSRFAYLHRGEDGLQYLESPLAHACIQLHAPLVATLVYQLGTAMTPPELARALGEEELDLVASIVALLLMGNFAAATRDDGRLGEDSNEALRQWEFHDLLFHSRSRVGRHNNMVGGTYRFLHQIQPQPVVKQSQWPVTLQLPQPDMARICSVDPPFATVMEERCSIRTYDKQPITLDQLSEFLYRVARVKATYIYGEGSELSKRPYPGGGASYEIEFYLTIDHCAGLPPGLYWYDPLKHALALIRETDQDTERLLIDACQSMGDCDQLQVLITLAARFQRVSWKYQSIAYALILKDVGVLYDTMYLVATAMQLAPCALGAGDADLFSKLIGSDYFQETSVGEFTLGSKATLES</sequence>
<dbReference type="InterPro" id="IPR020051">
    <property type="entry name" value="SagB-type_dehydrogenase"/>
</dbReference>
<dbReference type="InterPro" id="IPR040776">
    <property type="entry name" value="ThcOx_HTH"/>
</dbReference>
<dbReference type="RefSeq" id="WP_126555153.1">
    <property type="nucleotide sequence ID" value="NZ_BIFS01000002.1"/>
</dbReference>
<comment type="caution">
    <text evidence="4">The sequence shown here is derived from an EMBL/GenBank/DDBJ whole genome shotgun (WGS) entry which is preliminary data.</text>
</comment>
<evidence type="ECO:0000313" key="4">
    <source>
        <dbReference type="EMBL" id="GCE22395.1"/>
    </source>
</evidence>
<feature type="domain" description="Nitroreductase" evidence="1">
    <location>
        <begin position="289"/>
        <end position="461"/>
    </location>
</feature>
<dbReference type="InterPro" id="IPR029479">
    <property type="entry name" value="Nitroreductase"/>
</dbReference>
<dbReference type="InterPro" id="IPR054488">
    <property type="entry name" value="ThcOx_dom2"/>
</dbReference>
<dbReference type="SUPFAM" id="SSF55469">
    <property type="entry name" value="FMN-dependent nitroreductase-like"/>
    <property type="match status" value="1"/>
</dbReference>
<dbReference type="Gene3D" id="3.40.109.10">
    <property type="entry name" value="NADH Oxidase"/>
    <property type="match status" value="1"/>
</dbReference>
<dbReference type="Pfam" id="PF18679">
    <property type="entry name" value="HTH_57"/>
    <property type="match status" value="1"/>
</dbReference>
<feature type="domain" description="ThcOx helix turn helix" evidence="2">
    <location>
        <begin position="18"/>
        <end position="115"/>
    </location>
</feature>
<evidence type="ECO:0000259" key="3">
    <source>
        <dbReference type="Pfam" id="PF22767"/>
    </source>
</evidence>
<evidence type="ECO:0000259" key="2">
    <source>
        <dbReference type="Pfam" id="PF18679"/>
    </source>
</evidence>
<dbReference type="GO" id="GO:0016491">
    <property type="term" value="F:oxidoreductase activity"/>
    <property type="evidence" value="ECO:0007669"/>
    <property type="project" value="InterPro"/>
</dbReference>
<feature type="domain" description="Cyanobactin oxidase ThcOx second" evidence="3">
    <location>
        <begin position="127"/>
        <end position="239"/>
    </location>
</feature>
<dbReference type="InterPro" id="IPR000415">
    <property type="entry name" value="Nitroreductase-like"/>
</dbReference>
<protein>
    <submittedName>
        <fullName evidence="4">Dehydrogenase</fullName>
    </submittedName>
</protein>
<dbReference type="InterPro" id="IPR052544">
    <property type="entry name" value="Bacteriocin_Proc_Enz"/>
</dbReference>
<evidence type="ECO:0000259" key="1">
    <source>
        <dbReference type="Pfam" id="PF00881"/>
    </source>
</evidence>
<dbReference type="NCBIfam" id="TIGR03605">
    <property type="entry name" value="antibiot_sagB"/>
    <property type="match status" value="1"/>
</dbReference>
<dbReference type="Pfam" id="PF00881">
    <property type="entry name" value="Nitroreductase"/>
    <property type="match status" value="1"/>
</dbReference>
<dbReference type="PANTHER" id="PTHR43745:SF2">
    <property type="entry name" value="NITROREDUCTASE MJ1384-RELATED"/>
    <property type="match status" value="1"/>
</dbReference>
<dbReference type="AlphaFoldDB" id="A0A402ATJ7"/>
<name>A0A402ATJ7_9CHLR</name>
<keyword evidence="5" id="KW-1185">Reference proteome</keyword>
<evidence type="ECO:0000313" key="5">
    <source>
        <dbReference type="Proteomes" id="UP000287188"/>
    </source>
</evidence>
<gene>
    <name evidence="4" type="ORF">KDK_61950</name>
</gene>
<dbReference type="CDD" id="cd02142">
    <property type="entry name" value="McbC_SagB-like_oxidoreductase"/>
    <property type="match status" value="1"/>
</dbReference>
<dbReference type="EMBL" id="BIFS01000002">
    <property type="protein sequence ID" value="GCE22395.1"/>
    <property type="molecule type" value="Genomic_DNA"/>
</dbReference>
<organism evidence="4 5">
    <name type="scientific">Dictyobacter kobayashii</name>
    <dbReference type="NCBI Taxonomy" id="2014872"/>
    <lineage>
        <taxon>Bacteria</taxon>
        <taxon>Bacillati</taxon>
        <taxon>Chloroflexota</taxon>
        <taxon>Ktedonobacteria</taxon>
        <taxon>Ktedonobacterales</taxon>
        <taxon>Dictyobacteraceae</taxon>
        <taxon>Dictyobacter</taxon>
    </lineage>
</organism>
<reference evidence="5" key="1">
    <citation type="submission" date="2018-12" db="EMBL/GenBank/DDBJ databases">
        <title>Tengunoibacter tsumagoiensis gen. nov., sp. nov., Dictyobacter kobayashii sp. nov., D. alpinus sp. nov., and D. joshuensis sp. nov. and description of Dictyobacteraceae fam. nov. within the order Ktedonobacterales isolated from Tengu-no-mugimeshi.</title>
        <authorList>
            <person name="Wang C.M."/>
            <person name="Zheng Y."/>
            <person name="Sakai Y."/>
            <person name="Toyoda A."/>
            <person name="Minakuchi Y."/>
            <person name="Abe K."/>
            <person name="Yokota A."/>
            <person name="Yabe S."/>
        </authorList>
    </citation>
    <scope>NUCLEOTIDE SEQUENCE [LARGE SCALE GENOMIC DNA]</scope>
    <source>
        <strain evidence="5">Uno11</strain>
    </source>
</reference>
<dbReference type="OrthoDB" id="9801593at2"/>
<dbReference type="PANTHER" id="PTHR43745">
    <property type="entry name" value="NITROREDUCTASE MJ1384-RELATED"/>
    <property type="match status" value="1"/>
</dbReference>
<accession>A0A402ATJ7</accession>
<proteinExistence type="predicted"/>